<feature type="compositionally biased region" description="Pro residues" evidence="1">
    <location>
        <begin position="90"/>
        <end position="101"/>
    </location>
</feature>
<name>U5D8B7_AMBTC</name>
<proteinExistence type="predicted"/>
<accession>U5D8B7</accession>
<reference evidence="3" key="1">
    <citation type="journal article" date="2013" name="Science">
        <title>The Amborella genome and the evolution of flowering plants.</title>
        <authorList>
            <consortium name="Amborella Genome Project"/>
        </authorList>
    </citation>
    <scope>NUCLEOTIDE SEQUENCE [LARGE SCALE GENOMIC DNA]</scope>
</reference>
<keyword evidence="3" id="KW-1185">Reference proteome</keyword>
<evidence type="ECO:0000313" key="3">
    <source>
        <dbReference type="Proteomes" id="UP000017836"/>
    </source>
</evidence>
<protein>
    <submittedName>
        <fullName evidence="2">Uncharacterized protein</fullName>
    </submittedName>
</protein>
<dbReference type="EMBL" id="KI392312">
    <property type="protein sequence ID" value="ERN17662.1"/>
    <property type="molecule type" value="Genomic_DNA"/>
</dbReference>
<sequence length="101" mass="11379">MEVYTHYSIALHAVVKAQEVKIPITDENLQAVQRDVMVESKGLKGRKMAMIETAMKEKAGVEEKKHEVEEKANEEVVLASFNVDYDPPRTHPPTPNPPIIN</sequence>
<dbReference type="AlphaFoldDB" id="U5D8B7"/>
<feature type="region of interest" description="Disordered" evidence="1">
    <location>
        <begin position="82"/>
        <end position="101"/>
    </location>
</feature>
<dbReference type="Proteomes" id="UP000017836">
    <property type="component" value="Unassembled WGS sequence"/>
</dbReference>
<organism evidence="2 3">
    <name type="scientific">Amborella trichopoda</name>
    <dbReference type="NCBI Taxonomy" id="13333"/>
    <lineage>
        <taxon>Eukaryota</taxon>
        <taxon>Viridiplantae</taxon>
        <taxon>Streptophyta</taxon>
        <taxon>Embryophyta</taxon>
        <taxon>Tracheophyta</taxon>
        <taxon>Spermatophyta</taxon>
        <taxon>Magnoliopsida</taxon>
        <taxon>Amborellales</taxon>
        <taxon>Amborellaceae</taxon>
        <taxon>Amborella</taxon>
    </lineage>
</organism>
<evidence type="ECO:0000256" key="1">
    <source>
        <dbReference type="SAM" id="MobiDB-lite"/>
    </source>
</evidence>
<evidence type="ECO:0000313" key="2">
    <source>
        <dbReference type="EMBL" id="ERN17662.1"/>
    </source>
</evidence>
<dbReference type="HOGENOM" id="CLU_2295491_0_0_1"/>
<gene>
    <name evidence="2" type="ORF">AMTR_s00059p00188700</name>
</gene>
<dbReference type="Gramene" id="ERN17662">
    <property type="protein sequence ID" value="ERN17662"/>
    <property type="gene ID" value="AMTR_s00059p00188700"/>
</dbReference>